<evidence type="ECO:0000313" key="6">
    <source>
        <dbReference type="EMBL" id="CAA6806057.1"/>
    </source>
</evidence>
<dbReference type="EMBL" id="CACVAV010000099">
    <property type="protein sequence ID" value="CAA6806057.1"/>
    <property type="molecule type" value="Genomic_DNA"/>
</dbReference>
<dbReference type="InterPro" id="IPR015868">
    <property type="entry name" value="Glutaminase"/>
</dbReference>
<dbReference type="GO" id="GO:0004359">
    <property type="term" value="F:glutaminase activity"/>
    <property type="evidence" value="ECO:0007669"/>
    <property type="project" value="UniProtKB-EC"/>
</dbReference>
<gene>
    <name evidence="6" type="ORF">HELGO_WM31990</name>
</gene>
<dbReference type="Gene3D" id="3.40.710.10">
    <property type="entry name" value="DD-peptidase/beta-lactamase superfamily"/>
    <property type="match status" value="1"/>
</dbReference>
<dbReference type="PANTHER" id="PTHR12544:SF29">
    <property type="entry name" value="GLUTAMINASE"/>
    <property type="match status" value="1"/>
</dbReference>
<keyword evidence="4 6" id="KW-0378">Hydrolase</keyword>
<dbReference type="InterPro" id="IPR012338">
    <property type="entry name" value="Beta-lactam/transpept-like"/>
</dbReference>
<reference evidence="6" key="1">
    <citation type="submission" date="2020-01" db="EMBL/GenBank/DDBJ databases">
        <authorList>
            <person name="Meier V. D."/>
            <person name="Meier V D."/>
        </authorList>
    </citation>
    <scope>NUCLEOTIDE SEQUENCE</scope>
    <source>
        <strain evidence="6">HLG_WM_MAG_08</strain>
    </source>
</reference>
<comment type="similarity">
    <text evidence="1">Belongs to the glutaminase family.</text>
</comment>
<evidence type="ECO:0000256" key="2">
    <source>
        <dbReference type="ARBA" id="ARBA00011881"/>
    </source>
</evidence>
<proteinExistence type="inferred from homology"/>
<dbReference type="GO" id="GO:0006543">
    <property type="term" value="P:L-glutamine catabolic process"/>
    <property type="evidence" value="ECO:0007669"/>
    <property type="project" value="TreeGrafter"/>
</dbReference>
<dbReference type="SUPFAM" id="SSF56601">
    <property type="entry name" value="beta-lactamase/transpeptidase-like"/>
    <property type="match status" value="1"/>
</dbReference>
<comment type="subunit">
    <text evidence="2">Homotetramer.</text>
</comment>
<dbReference type="GO" id="GO:0006537">
    <property type="term" value="P:glutamate biosynthetic process"/>
    <property type="evidence" value="ECO:0007669"/>
    <property type="project" value="TreeGrafter"/>
</dbReference>
<dbReference type="AlphaFoldDB" id="A0A6S6SSS8"/>
<dbReference type="EC" id="3.5.1.2" evidence="3"/>
<sequence>PARSKRINSIMQMCGFYDEAGEFAFKVGLPGKSGVGGGIIAVHPGQYCIAVWSPKLNPNGNSHKGMKVLEELTTRTNSSIF</sequence>
<comment type="catalytic activity">
    <reaction evidence="5">
        <text>L-glutamine + H2O = L-glutamate + NH4(+)</text>
        <dbReference type="Rhea" id="RHEA:15889"/>
        <dbReference type="ChEBI" id="CHEBI:15377"/>
        <dbReference type="ChEBI" id="CHEBI:28938"/>
        <dbReference type="ChEBI" id="CHEBI:29985"/>
        <dbReference type="ChEBI" id="CHEBI:58359"/>
        <dbReference type="EC" id="3.5.1.2"/>
    </reaction>
</comment>
<evidence type="ECO:0000256" key="1">
    <source>
        <dbReference type="ARBA" id="ARBA00011076"/>
    </source>
</evidence>
<feature type="non-terminal residue" evidence="6">
    <location>
        <position position="1"/>
    </location>
</feature>
<dbReference type="PANTHER" id="PTHR12544">
    <property type="entry name" value="GLUTAMINASE"/>
    <property type="match status" value="1"/>
</dbReference>
<name>A0A6S6SSS8_9GAMM</name>
<organism evidence="6">
    <name type="scientific">uncultured Thiotrichaceae bacterium</name>
    <dbReference type="NCBI Taxonomy" id="298394"/>
    <lineage>
        <taxon>Bacteria</taxon>
        <taxon>Pseudomonadati</taxon>
        <taxon>Pseudomonadota</taxon>
        <taxon>Gammaproteobacteria</taxon>
        <taxon>Thiotrichales</taxon>
        <taxon>Thiotrichaceae</taxon>
        <taxon>environmental samples</taxon>
    </lineage>
</organism>
<evidence type="ECO:0000256" key="5">
    <source>
        <dbReference type="ARBA" id="ARBA00049534"/>
    </source>
</evidence>
<evidence type="ECO:0000256" key="4">
    <source>
        <dbReference type="ARBA" id="ARBA00022801"/>
    </source>
</evidence>
<evidence type="ECO:0000256" key="3">
    <source>
        <dbReference type="ARBA" id="ARBA00012918"/>
    </source>
</evidence>
<dbReference type="Pfam" id="PF04960">
    <property type="entry name" value="Glutaminase"/>
    <property type="match status" value="1"/>
</dbReference>
<accession>A0A6S6SSS8</accession>
<protein>
    <recommendedName>
        <fullName evidence="3">glutaminase</fullName>
        <ecNumber evidence="3">3.5.1.2</ecNumber>
    </recommendedName>
</protein>